<organism evidence="1 2">
    <name type="scientific">Paragonimus skrjabini miyazakii</name>
    <dbReference type="NCBI Taxonomy" id="59628"/>
    <lineage>
        <taxon>Eukaryota</taxon>
        <taxon>Metazoa</taxon>
        <taxon>Spiralia</taxon>
        <taxon>Lophotrochozoa</taxon>
        <taxon>Platyhelminthes</taxon>
        <taxon>Trematoda</taxon>
        <taxon>Digenea</taxon>
        <taxon>Plagiorchiida</taxon>
        <taxon>Troglotremata</taxon>
        <taxon>Troglotrematidae</taxon>
        <taxon>Paragonimus</taxon>
    </lineage>
</organism>
<name>A0A8S9YQR8_9TREM</name>
<dbReference type="OrthoDB" id="6249609at2759"/>
<evidence type="ECO:0000313" key="1">
    <source>
        <dbReference type="EMBL" id="KAF7257315.1"/>
    </source>
</evidence>
<reference evidence="1" key="1">
    <citation type="submission" date="2019-07" db="EMBL/GenBank/DDBJ databases">
        <title>Annotation for the trematode Paragonimus miyazaki's.</title>
        <authorList>
            <person name="Choi Y.-J."/>
        </authorList>
    </citation>
    <scope>NUCLEOTIDE SEQUENCE</scope>
    <source>
        <strain evidence="1">Japan</strain>
    </source>
</reference>
<keyword evidence="2" id="KW-1185">Reference proteome</keyword>
<protein>
    <submittedName>
        <fullName evidence="1">Uncharacterized protein</fullName>
    </submittedName>
</protein>
<evidence type="ECO:0000313" key="2">
    <source>
        <dbReference type="Proteomes" id="UP000822476"/>
    </source>
</evidence>
<dbReference type="AlphaFoldDB" id="A0A8S9YQR8"/>
<dbReference type="EMBL" id="JTDE01002474">
    <property type="protein sequence ID" value="KAF7257315.1"/>
    <property type="molecule type" value="Genomic_DNA"/>
</dbReference>
<gene>
    <name evidence="1" type="ORF">EG68_05843</name>
</gene>
<sequence>MINSLLRKISLCTVSIRQVLVFCFRGVAKMNVIPSQHEIVHACCAIEVSLNRLSFAKVRLATPGSDRIILDVWDSVPLRLPGGKDFKPHLCVTVVIPALDRMVSTLLADQAEQGIRASLALIIGSMPLTRSATLNYAGMIGCLIGSVQRRINHTTDLLVHMADRQARKKVLSTWTPCPIQSDHQTALNSLNELLTNLSRLDVDPARRSYYASLLAGQLDSTSMQQKHSIGHYDQLLFVRVACPGEALDKARAAVLHMKRYGLDLTALQSTQLIFRPIMSDRTSSAGSIGMAHHATVLGYLSTILTTSSDTPASSPNHNNSHLNRVTNVPTVLSYPDQQTLADWVGQPPKQWPHYLKKLLQNRPDIHLHLVPRSGLGTRAAPHTMDPFDVYLEFESDTVVFAFESSESKQRDRLNTQFLLSRCFLTCLYHIFSRDYDRLT</sequence>
<comment type="caution">
    <text evidence="1">The sequence shown here is derived from an EMBL/GenBank/DDBJ whole genome shotgun (WGS) entry which is preliminary data.</text>
</comment>
<proteinExistence type="predicted"/>
<accession>A0A8S9YQR8</accession>
<dbReference type="Proteomes" id="UP000822476">
    <property type="component" value="Unassembled WGS sequence"/>
</dbReference>